<gene>
    <name evidence="6" type="ORF">GGC33_10880</name>
</gene>
<dbReference type="InterPro" id="IPR036588">
    <property type="entry name" value="CobH/CbiC_sf"/>
</dbReference>
<dbReference type="Pfam" id="PF02570">
    <property type="entry name" value="CbiC"/>
    <property type="match status" value="1"/>
</dbReference>
<evidence type="ECO:0000256" key="4">
    <source>
        <dbReference type="ARBA" id="ARBA00023235"/>
    </source>
</evidence>
<dbReference type="PANTHER" id="PTHR43588">
    <property type="entry name" value="COBALT-PRECORRIN-8 METHYLMUTASE"/>
    <property type="match status" value="1"/>
</dbReference>
<proteinExistence type="inferred from homology"/>
<evidence type="ECO:0000256" key="2">
    <source>
        <dbReference type="ARBA" id="ARBA00009774"/>
    </source>
</evidence>
<evidence type="ECO:0000259" key="5">
    <source>
        <dbReference type="Pfam" id="PF02570"/>
    </source>
</evidence>
<dbReference type="UniPathway" id="UPA00148"/>
<dbReference type="SUPFAM" id="SSF63965">
    <property type="entry name" value="Precorrin-8X methylmutase CbiC/CobH"/>
    <property type="match status" value="1"/>
</dbReference>
<comment type="similarity">
    <text evidence="2">Belongs to the CobH/CbiC family.</text>
</comment>
<evidence type="ECO:0000313" key="7">
    <source>
        <dbReference type="Proteomes" id="UP000437131"/>
    </source>
</evidence>
<dbReference type="AlphaFoldDB" id="A0A844GWX9"/>
<sequence length="202" mass="22062">MTELSNPIIEKSFAIIDNIIGNHDLSAKEYNIVRRIIHTTADFDYLNLFYCSNNAIDTAILALQNKTPIVTDVSMVKEGIKNMVGKTYQNQVIVAVKQAKIPKSGHTLTETGLLKCCLDYPNAIYVIGNAPTALIALCKKIEQQKIQPSIVIGVPVGFVNVLESKEYLSRLGIPQIQIKGNKGGSTVAAAIINALLVMSYKD</sequence>
<evidence type="ECO:0000313" key="6">
    <source>
        <dbReference type="EMBL" id="MTF39428.1"/>
    </source>
</evidence>
<keyword evidence="4" id="KW-0413">Isomerase</keyword>
<comment type="pathway">
    <text evidence="1">Cofactor biosynthesis; adenosylcobalamin biosynthesis.</text>
</comment>
<organism evidence="6 7">
    <name type="scientific">Cyanobacterium aponinum 0216</name>
    <dbReference type="NCBI Taxonomy" id="2676140"/>
    <lineage>
        <taxon>Bacteria</taxon>
        <taxon>Bacillati</taxon>
        <taxon>Cyanobacteriota</taxon>
        <taxon>Cyanophyceae</taxon>
        <taxon>Oscillatoriophycideae</taxon>
        <taxon>Chroococcales</taxon>
        <taxon>Geminocystaceae</taxon>
        <taxon>Cyanobacterium</taxon>
    </lineage>
</organism>
<reference evidence="6 7" key="1">
    <citation type="submission" date="2019-11" db="EMBL/GenBank/DDBJ databases">
        <title>Isolation of a new High Light Tolerant Cyanobacteria.</title>
        <authorList>
            <person name="Dobson Z."/>
            <person name="Vaughn N."/>
            <person name="Vaughn M."/>
            <person name="Fromme P."/>
            <person name="Mazor Y."/>
        </authorList>
    </citation>
    <scope>NUCLEOTIDE SEQUENCE [LARGE SCALE GENOMIC DNA]</scope>
    <source>
        <strain evidence="6 7">0216</strain>
    </source>
</reference>
<comment type="caution">
    <text evidence="6">The sequence shown here is derived from an EMBL/GenBank/DDBJ whole genome shotgun (WGS) entry which is preliminary data.</text>
</comment>
<dbReference type="InterPro" id="IPR003722">
    <property type="entry name" value="Cbl_synth_CobH/CbiC"/>
</dbReference>
<accession>A0A844GWX9</accession>
<name>A0A844GWX9_9CHRO</name>
<dbReference type="RefSeq" id="WP_099436714.1">
    <property type="nucleotide sequence ID" value="NZ_WMIA01000012.1"/>
</dbReference>
<feature type="domain" description="Cobalamin biosynthesis precorrin-8X methylmutase CobH/CbiC" evidence="5">
    <location>
        <begin position="8"/>
        <end position="197"/>
    </location>
</feature>
<protein>
    <submittedName>
        <fullName evidence="6">Cobalt-precorrin-8X methylmutase</fullName>
    </submittedName>
</protein>
<dbReference type="Proteomes" id="UP000437131">
    <property type="component" value="Unassembled WGS sequence"/>
</dbReference>
<dbReference type="EMBL" id="WMIA01000012">
    <property type="protein sequence ID" value="MTF39428.1"/>
    <property type="molecule type" value="Genomic_DNA"/>
</dbReference>
<dbReference type="GO" id="GO:0009236">
    <property type="term" value="P:cobalamin biosynthetic process"/>
    <property type="evidence" value="ECO:0007669"/>
    <property type="project" value="UniProtKB-UniPathway"/>
</dbReference>
<keyword evidence="3" id="KW-0169">Cobalamin biosynthesis</keyword>
<dbReference type="GO" id="GO:0016993">
    <property type="term" value="F:precorrin-8X methylmutase activity"/>
    <property type="evidence" value="ECO:0007669"/>
    <property type="project" value="InterPro"/>
</dbReference>
<dbReference type="NCBIfam" id="NF004620">
    <property type="entry name" value="PRK05954.1"/>
    <property type="match status" value="1"/>
</dbReference>
<evidence type="ECO:0000256" key="1">
    <source>
        <dbReference type="ARBA" id="ARBA00004953"/>
    </source>
</evidence>
<dbReference type="Gene3D" id="3.40.50.10230">
    <property type="entry name" value="Cobalamin biosynthesis CobH/CbiC, precorrin-8X methylmutase"/>
    <property type="match status" value="1"/>
</dbReference>
<dbReference type="PANTHER" id="PTHR43588:SF1">
    <property type="entry name" value="COBALT-PRECORRIN-8 METHYLMUTASE"/>
    <property type="match status" value="1"/>
</dbReference>
<evidence type="ECO:0000256" key="3">
    <source>
        <dbReference type="ARBA" id="ARBA00022573"/>
    </source>
</evidence>